<feature type="compositionally biased region" description="Basic and acidic residues" evidence="1">
    <location>
        <begin position="155"/>
        <end position="167"/>
    </location>
</feature>
<feature type="compositionally biased region" description="Polar residues" evidence="1">
    <location>
        <begin position="347"/>
        <end position="374"/>
    </location>
</feature>
<protein>
    <submittedName>
        <fullName evidence="2">Uncharacterized protein</fullName>
    </submittedName>
</protein>
<dbReference type="AlphaFoldDB" id="A0A9P6RAX3"/>
<keyword evidence="3" id="KW-1185">Reference proteome</keyword>
<feature type="region of interest" description="Disordered" evidence="1">
    <location>
        <begin position="1"/>
        <end position="24"/>
    </location>
</feature>
<feature type="compositionally biased region" description="Basic and acidic residues" evidence="1">
    <location>
        <begin position="417"/>
        <end position="431"/>
    </location>
</feature>
<feature type="region of interest" description="Disordered" evidence="1">
    <location>
        <begin position="341"/>
        <end position="432"/>
    </location>
</feature>
<name>A0A9P6RAX3_9FUNG</name>
<dbReference type="Proteomes" id="UP000823405">
    <property type="component" value="Unassembled WGS sequence"/>
</dbReference>
<evidence type="ECO:0000313" key="3">
    <source>
        <dbReference type="Proteomes" id="UP000823405"/>
    </source>
</evidence>
<sequence length="556" mass="62464">MVESVTDQEQNPVKPIDEPPPDPRLIRQKLLQLQDIQQREERQQEQRRMQAFRIKKFSQDSSSIADLDYRPSTTIFKEGFQEHWGDPILEHQSEKLDEDLQEDLTLTHINFTQQDDHDVEVAKSDDEHDGSYWKEQRRRQRQQEQEMMDTDSAMETDKTGDGDRDGDGDGDEEMDPHTRLLRARKVKEDAMKDYEEASRILLRAKEREQAILYEYEADLIEVEVGSSVSQQLHRHPGGHGLGHLFQNSSPLIQQQRQQQHELEERGRLSSPITTAAAAAAVACQIQDESNNEGMLNSQIVPQVNGTPSVFSETPQVAMAPTSLLSVLAPSASVPTRALTPMTTTTTENQVPNQTRSGNQVRSRSQSVTSNNEAQPTAPPPQLRRHSNSPRIKIKSEEQDESFLKKYFLGSGRGVTGPDRDSKRRRQPRYEDFDITIEIPSSVGSSDVGVSGQTDRSIMETSTMDVVEVDTPTPEIRTRRTTNTKGGTGRPSGRTGRIFTAAATTAIRWIFFSTCIVVTQIVCASTKTVPSATHITSKAGFTGSSACRRRRSSLEFF</sequence>
<feature type="compositionally biased region" description="Basic and acidic residues" evidence="1">
    <location>
        <begin position="116"/>
        <end position="135"/>
    </location>
</feature>
<organism evidence="2 3">
    <name type="scientific">Linnemannia gamsii</name>
    <dbReference type="NCBI Taxonomy" id="64522"/>
    <lineage>
        <taxon>Eukaryota</taxon>
        <taxon>Fungi</taxon>
        <taxon>Fungi incertae sedis</taxon>
        <taxon>Mucoromycota</taxon>
        <taxon>Mortierellomycotina</taxon>
        <taxon>Mortierellomycetes</taxon>
        <taxon>Mortierellales</taxon>
        <taxon>Mortierellaceae</taxon>
        <taxon>Linnemannia</taxon>
    </lineage>
</organism>
<evidence type="ECO:0000256" key="1">
    <source>
        <dbReference type="SAM" id="MobiDB-lite"/>
    </source>
</evidence>
<dbReference type="OrthoDB" id="2438738at2759"/>
<comment type="caution">
    <text evidence="2">The sequence shown here is derived from an EMBL/GenBank/DDBJ whole genome shotgun (WGS) entry which is preliminary data.</text>
</comment>
<evidence type="ECO:0000313" key="2">
    <source>
        <dbReference type="EMBL" id="KAG0315018.1"/>
    </source>
</evidence>
<reference evidence="2" key="1">
    <citation type="journal article" date="2020" name="Fungal Divers.">
        <title>Resolving the Mortierellaceae phylogeny through synthesis of multi-gene phylogenetics and phylogenomics.</title>
        <authorList>
            <person name="Vandepol N."/>
            <person name="Liber J."/>
            <person name="Desiro A."/>
            <person name="Na H."/>
            <person name="Kennedy M."/>
            <person name="Barry K."/>
            <person name="Grigoriev I.V."/>
            <person name="Miller A.N."/>
            <person name="O'Donnell K."/>
            <person name="Stajich J.E."/>
            <person name="Bonito G."/>
        </authorList>
    </citation>
    <scope>NUCLEOTIDE SEQUENCE</scope>
    <source>
        <strain evidence="2">NVP60</strain>
    </source>
</reference>
<proteinExistence type="predicted"/>
<feature type="region of interest" description="Disordered" evidence="1">
    <location>
        <begin position="116"/>
        <end position="184"/>
    </location>
</feature>
<feature type="compositionally biased region" description="Polar residues" evidence="1">
    <location>
        <begin position="1"/>
        <end position="11"/>
    </location>
</feature>
<dbReference type="EMBL" id="JAAAIN010000403">
    <property type="protein sequence ID" value="KAG0315018.1"/>
    <property type="molecule type" value="Genomic_DNA"/>
</dbReference>
<gene>
    <name evidence="2" type="ORF">BGZ97_008736</name>
</gene>
<accession>A0A9P6RAX3</accession>